<evidence type="ECO:0000256" key="4">
    <source>
        <dbReference type="ARBA" id="ARBA00049872"/>
    </source>
</evidence>
<dbReference type="RefSeq" id="WP_274454677.1">
    <property type="nucleotide sequence ID" value="NZ_CP067097.1"/>
</dbReference>
<dbReference type="InterPro" id="IPR012727">
    <property type="entry name" value="Gly_oxidase_ThiO"/>
</dbReference>
<dbReference type="InterPro" id="IPR036188">
    <property type="entry name" value="FAD/NAD-bd_sf"/>
</dbReference>
<evidence type="ECO:0000256" key="1">
    <source>
        <dbReference type="ARBA" id="ARBA00004948"/>
    </source>
</evidence>
<dbReference type="SUPFAM" id="SSF54373">
    <property type="entry name" value="FAD-linked reductases, C-terminal domain"/>
    <property type="match status" value="1"/>
</dbReference>
<dbReference type="PANTHER" id="PTHR13847:SF289">
    <property type="entry name" value="GLYCINE OXIDASE"/>
    <property type="match status" value="1"/>
</dbReference>
<comment type="caution">
    <text evidence="7">The sequence shown here is derived from an EMBL/GenBank/DDBJ whole genome shotgun (WGS) entry which is preliminary data.</text>
</comment>
<keyword evidence="3 7" id="KW-0560">Oxidoreductase</keyword>
<keyword evidence="2" id="KW-0784">Thiamine biosynthesis</keyword>
<dbReference type="EC" id="1.4.3.19" evidence="5"/>
<gene>
    <name evidence="7" type="ORF">J2S03_002183</name>
</gene>
<dbReference type="PANTHER" id="PTHR13847">
    <property type="entry name" value="SARCOSINE DEHYDROGENASE-RELATED"/>
    <property type="match status" value="1"/>
</dbReference>
<dbReference type="SUPFAM" id="SSF51905">
    <property type="entry name" value="FAD/NAD(P)-binding domain"/>
    <property type="match status" value="1"/>
</dbReference>
<dbReference type="Pfam" id="PF01266">
    <property type="entry name" value="DAO"/>
    <property type="match status" value="1"/>
</dbReference>
<keyword evidence="8" id="KW-1185">Reference proteome</keyword>
<reference evidence="7 8" key="1">
    <citation type="submission" date="2023-07" db="EMBL/GenBank/DDBJ databases">
        <title>Genomic Encyclopedia of Type Strains, Phase IV (KMG-IV): sequencing the most valuable type-strain genomes for metagenomic binning, comparative biology and taxonomic classification.</title>
        <authorList>
            <person name="Goeker M."/>
        </authorList>
    </citation>
    <scope>NUCLEOTIDE SEQUENCE [LARGE SCALE GENOMIC DNA]</scope>
    <source>
        <strain evidence="7 8">DSM 4006</strain>
    </source>
</reference>
<comment type="pathway">
    <text evidence="1">Cofactor biosynthesis; thiamine diphosphate biosynthesis.</text>
</comment>
<evidence type="ECO:0000256" key="5">
    <source>
        <dbReference type="ARBA" id="ARBA00050018"/>
    </source>
</evidence>
<name>A0ABT9XJ25_9BACL</name>
<dbReference type="Proteomes" id="UP001232973">
    <property type="component" value="Unassembled WGS sequence"/>
</dbReference>
<dbReference type="NCBIfam" id="TIGR02352">
    <property type="entry name" value="thiamin_ThiO"/>
    <property type="match status" value="1"/>
</dbReference>
<evidence type="ECO:0000313" key="8">
    <source>
        <dbReference type="Proteomes" id="UP001232973"/>
    </source>
</evidence>
<evidence type="ECO:0000256" key="2">
    <source>
        <dbReference type="ARBA" id="ARBA00022977"/>
    </source>
</evidence>
<evidence type="ECO:0000259" key="6">
    <source>
        <dbReference type="Pfam" id="PF01266"/>
    </source>
</evidence>
<protein>
    <recommendedName>
        <fullName evidence="5">glycine oxidase</fullName>
        <ecNumber evidence="5">1.4.3.19</ecNumber>
    </recommendedName>
</protein>
<accession>A0ABT9XJ25</accession>
<sequence>MAHSFDVIVVGGGVIGSTIAWELAKTGRNVLLLERNHIGAEASSAAAGMLGAQLEVNQPGAFSQLCLESRARYPAFVDELYEETGIDPQLTHNGIVQLAYSEDEVEALQAKMRWQVESGARAIWLSGAEAAAEEPGISECLGALLLPDDSNVNAPLLMQALARAVKRRAVVEEGAEVFAIQHCASGGYEVSTQGGRAFAPVVVAANGAWASRLLGSLGMSVEVQPVKGQLLSIRPRRARALVRTLFSRHAYLVPKRDGTIVVGATEDRAAGFNRDVTIDAIAALLAHVQRIVPVLRDAGFEQSWVGLRPGSSDGLPWIGEVPDHPGLYAAVGHFRNGMLLAPVTGAMLVHAVEHVPWPSHWEVFRARRRTSERGESAHEHLGQR</sequence>
<dbReference type="GO" id="GO:0043799">
    <property type="term" value="F:glycine oxidase activity"/>
    <property type="evidence" value="ECO:0007669"/>
    <property type="project" value="UniProtKB-EC"/>
</dbReference>
<dbReference type="EMBL" id="JAUSTP010000017">
    <property type="protein sequence ID" value="MDQ0190319.1"/>
    <property type="molecule type" value="Genomic_DNA"/>
</dbReference>
<dbReference type="Gene3D" id="3.30.9.10">
    <property type="entry name" value="D-Amino Acid Oxidase, subunit A, domain 2"/>
    <property type="match status" value="1"/>
</dbReference>
<dbReference type="Gene3D" id="3.50.50.60">
    <property type="entry name" value="FAD/NAD(P)-binding domain"/>
    <property type="match status" value="1"/>
</dbReference>
<organism evidence="7 8">
    <name type="scientific">Alicyclobacillus cycloheptanicus</name>
    <dbReference type="NCBI Taxonomy" id="1457"/>
    <lineage>
        <taxon>Bacteria</taxon>
        <taxon>Bacillati</taxon>
        <taxon>Bacillota</taxon>
        <taxon>Bacilli</taxon>
        <taxon>Bacillales</taxon>
        <taxon>Alicyclobacillaceae</taxon>
        <taxon>Alicyclobacillus</taxon>
    </lineage>
</organism>
<evidence type="ECO:0000313" key="7">
    <source>
        <dbReference type="EMBL" id="MDQ0190319.1"/>
    </source>
</evidence>
<dbReference type="InterPro" id="IPR006076">
    <property type="entry name" value="FAD-dep_OxRdtase"/>
</dbReference>
<feature type="domain" description="FAD dependent oxidoreductase" evidence="6">
    <location>
        <begin position="6"/>
        <end position="349"/>
    </location>
</feature>
<evidence type="ECO:0000256" key="3">
    <source>
        <dbReference type="ARBA" id="ARBA00023002"/>
    </source>
</evidence>
<proteinExistence type="predicted"/>
<comment type="catalytic activity">
    <reaction evidence="4">
        <text>glycine + O2 + H2O = glyoxylate + H2O2 + NH4(+)</text>
        <dbReference type="Rhea" id="RHEA:11532"/>
        <dbReference type="ChEBI" id="CHEBI:15377"/>
        <dbReference type="ChEBI" id="CHEBI:15379"/>
        <dbReference type="ChEBI" id="CHEBI:16240"/>
        <dbReference type="ChEBI" id="CHEBI:28938"/>
        <dbReference type="ChEBI" id="CHEBI:36655"/>
        <dbReference type="ChEBI" id="CHEBI:57305"/>
        <dbReference type="EC" id="1.4.3.19"/>
    </reaction>
</comment>